<keyword evidence="1" id="KW-1133">Transmembrane helix</keyword>
<comment type="caution">
    <text evidence="2">The sequence shown here is derived from an EMBL/GenBank/DDBJ whole genome shotgun (WGS) entry which is preliminary data.</text>
</comment>
<evidence type="ECO:0000313" key="3">
    <source>
        <dbReference type="Proteomes" id="UP001501747"/>
    </source>
</evidence>
<keyword evidence="3" id="KW-1185">Reference proteome</keyword>
<evidence type="ECO:0000313" key="2">
    <source>
        <dbReference type="EMBL" id="GAA4011958.1"/>
    </source>
</evidence>
<dbReference type="EMBL" id="BAABAL010000013">
    <property type="protein sequence ID" value="GAA4011958.1"/>
    <property type="molecule type" value="Genomic_DNA"/>
</dbReference>
<reference evidence="3" key="1">
    <citation type="journal article" date="2019" name="Int. J. Syst. Evol. Microbiol.">
        <title>The Global Catalogue of Microorganisms (GCM) 10K type strain sequencing project: providing services to taxonomists for standard genome sequencing and annotation.</title>
        <authorList>
            <consortium name="The Broad Institute Genomics Platform"/>
            <consortium name="The Broad Institute Genome Sequencing Center for Infectious Disease"/>
            <person name="Wu L."/>
            <person name="Ma J."/>
        </authorList>
    </citation>
    <scope>NUCLEOTIDE SEQUENCE [LARGE SCALE GENOMIC DNA]</scope>
    <source>
        <strain evidence="3">JCM 17342</strain>
    </source>
</reference>
<sequence>MSEPTQRPRRPTALIAALVILPVASLLFAMAATHLGGPRNPDTSPPVIALVFSLLAIRFGWARATSLAFLAFLTILWLPGAVEHGNDSASTQQAAIYVFVATALFIAGAVLAYQPVSSEYYKLRAQPK</sequence>
<organism evidence="2 3">
    <name type="scientific">Allokutzneria multivorans</name>
    <dbReference type="NCBI Taxonomy" id="1142134"/>
    <lineage>
        <taxon>Bacteria</taxon>
        <taxon>Bacillati</taxon>
        <taxon>Actinomycetota</taxon>
        <taxon>Actinomycetes</taxon>
        <taxon>Pseudonocardiales</taxon>
        <taxon>Pseudonocardiaceae</taxon>
        <taxon>Allokutzneria</taxon>
    </lineage>
</organism>
<feature type="transmembrane region" description="Helical" evidence="1">
    <location>
        <begin position="66"/>
        <end position="82"/>
    </location>
</feature>
<accession>A0ABP7SHX4</accession>
<name>A0ABP7SHX4_9PSEU</name>
<dbReference type="Proteomes" id="UP001501747">
    <property type="component" value="Unassembled WGS sequence"/>
</dbReference>
<evidence type="ECO:0000256" key="1">
    <source>
        <dbReference type="SAM" id="Phobius"/>
    </source>
</evidence>
<feature type="transmembrane region" description="Helical" evidence="1">
    <location>
        <begin position="12"/>
        <end position="32"/>
    </location>
</feature>
<keyword evidence="1" id="KW-0472">Membrane</keyword>
<protein>
    <submittedName>
        <fullName evidence="2">Uncharacterized protein</fullName>
    </submittedName>
</protein>
<gene>
    <name evidence="2" type="ORF">GCM10022247_38170</name>
</gene>
<proteinExistence type="predicted"/>
<feature type="transmembrane region" description="Helical" evidence="1">
    <location>
        <begin position="94"/>
        <end position="113"/>
    </location>
</feature>
<keyword evidence="1" id="KW-0812">Transmembrane</keyword>
<dbReference type="RefSeq" id="WP_344876596.1">
    <property type="nucleotide sequence ID" value="NZ_BAABAL010000013.1"/>
</dbReference>